<proteinExistence type="inferred from homology"/>
<dbReference type="Pfam" id="PF02578">
    <property type="entry name" value="Cu-oxidase_4"/>
    <property type="match status" value="1"/>
</dbReference>
<dbReference type="SUPFAM" id="SSF64438">
    <property type="entry name" value="CNF1/YfiH-like putative cysteine hydrolases"/>
    <property type="match status" value="1"/>
</dbReference>
<dbReference type="PANTHER" id="PTHR30616">
    <property type="entry name" value="UNCHARACTERIZED PROTEIN YFIH"/>
    <property type="match status" value="1"/>
</dbReference>
<dbReference type="EMBL" id="FQTU01000010">
    <property type="protein sequence ID" value="SHE96017.1"/>
    <property type="molecule type" value="Genomic_DNA"/>
</dbReference>
<organism evidence="12 13">
    <name type="scientific">Alkalibacter saccharofermentans DSM 14828</name>
    <dbReference type="NCBI Taxonomy" id="1120975"/>
    <lineage>
        <taxon>Bacteria</taxon>
        <taxon>Bacillati</taxon>
        <taxon>Bacillota</taxon>
        <taxon>Clostridia</taxon>
        <taxon>Eubacteriales</taxon>
        <taxon>Eubacteriaceae</taxon>
        <taxon>Alkalibacter</taxon>
    </lineage>
</organism>
<keyword evidence="5" id="KW-0479">Metal-binding</keyword>
<dbReference type="InterPro" id="IPR038371">
    <property type="entry name" value="Cu_polyphenol_OxRdtase_sf"/>
</dbReference>
<keyword evidence="7" id="KW-0862">Zinc</keyword>
<evidence type="ECO:0000256" key="2">
    <source>
        <dbReference type="ARBA" id="ARBA00003215"/>
    </source>
</evidence>
<dbReference type="NCBIfam" id="TIGR00726">
    <property type="entry name" value="peptidoglycan editing factor PgeF"/>
    <property type="match status" value="1"/>
</dbReference>
<keyword evidence="13" id="KW-1185">Reference proteome</keyword>
<comment type="catalytic activity">
    <reaction evidence="9">
        <text>adenosine + phosphate = alpha-D-ribose 1-phosphate + adenine</text>
        <dbReference type="Rhea" id="RHEA:27642"/>
        <dbReference type="ChEBI" id="CHEBI:16335"/>
        <dbReference type="ChEBI" id="CHEBI:16708"/>
        <dbReference type="ChEBI" id="CHEBI:43474"/>
        <dbReference type="ChEBI" id="CHEBI:57720"/>
        <dbReference type="EC" id="2.4.2.1"/>
    </reaction>
    <physiologicalReaction direction="left-to-right" evidence="9">
        <dbReference type="Rhea" id="RHEA:27643"/>
    </physiologicalReaction>
</comment>
<dbReference type="CDD" id="cd16833">
    <property type="entry name" value="YfiH"/>
    <property type="match status" value="1"/>
</dbReference>
<keyword evidence="6" id="KW-0378">Hydrolase</keyword>
<protein>
    <recommendedName>
        <fullName evidence="11">Purine nucleoside phosphorylase</fullName>
    </recommendedName>
</protein>
<comment type="catalytic activity">
    <reaction evidence="1">
        <text>inosine + phosphate = alpha-D-ribose 1-phosphate + hypoxanthine</text>
        <dbReference type="Rhea" id="RHEA:27646"/>
        <dbReference type="ChEBI" id="CHEBI:17368"/>
        <dbReference type="ChEBI" id="CHEBI:17596"/>
        <dbReference type="ChEBI" id="CHEBI:43474"/>
        <dbReference type="ChEBI" id="CHEBI:57720"/>
        <dbReference type="EC" id="2.4.2.1"/>
    </reaction>
    <physiologicalReaction direction="left-to-right" evidence="1">
        <dbReference type="Rhea" id="RHEA:27647"/>
    </physiologicalReaction>
</comment>
<gene>
    <name evidence="12" type="ORF">SAMN02746064_01585</name>
</gene>
<evidence type="ECO:0000313" key="12">
    <source>
        <dbReference type="EMBL" id="SHE96017.1"/>
    </source>
</evidence>
<comment type="similarity">
    <text evidence="3 11">Belongs to the purine nucleoside phosphorylase YfiH/LACC1 family.</text>
</comment>
<dbReference type="PANTHER" id="PTHR30616:SF2">
    <property type="entry name" value="PURINE NUCLEOSIDE PHOSPHORYLASE LACC1"/>
    <property type="match status" value="1"/>
</dbReference>
<evidence type="ECO:0000256" key="7">
    <source>
        <dbReference type="ARBA" id="ARBA00022833"/>
    </source>
</evidence>
<dbReference type="Gene3D" id="3.60.140.10">
    <property type="entry name" value="CNF1/YfiH-like putative cysteine hydrolases"/>
    <property type="match status" value="1"/>
</dbReference>
<reference evidence="12 13" key="1">
    <citation type="submission" date="2016-11" db="EMBL/GenBank/DDBJ databases">
        <authorList>
            <person name="Jaros S."/>
            <person name="Januszkiewicz K."/>
            <person name="Wedrychowicz H."/>
        </authorList>
    </citation>
    <scope>NUCLEOTIDE SEQUENCE [LARGE SCALE GENOMIC DNA]</scope>
    <source>
        <strain evidence="12 13">DSM 14828</strain>
    </source>
</reference>
<name>A0A1M4XR12_9FIRM</name>
<evidence type="ECO:0000256" key="8">
    <source>
        <dbReference type="ARBA" id="ARBA00047989"/>
    </source>
</evidence>
<dbReference type="RefSeq" id="WP_073270834.1">
    <property type="nucleotide sequence ID" value="NZ_FQTU01000010.1"/>
</dbReference>
<dbReference type="GO" id="GO:0016787">
    <property type="term" value="F:hydrolase activity"/>
    <property type="evidence" value="ECO:0007669"/>
    <property type="project" value="UniProtKB-KW"/>
</dbReference>
<comment type="function">
    <text evidence="2">Purine nucleoside enzyme that catalyzes the phosphorolysis of adenosine and inosine nucleosides, yielding D-ribose 1-phosphate and the respective free bases, adenine and hypoxanthine. Also catalyzes the phosphorolysis of S-methyl-5'-thioadenosine into adenine and S-methyl-5-thio-alpha-D-ribose 1-phosphate. Also has adenosine deaminase activity.</text>
</comment>
<accession>A0A1M4XR12</accession>
<keyword evidence="4" id="KW-0808">Transferase</keyword>
<comment type="catalytic activity">
    <reaction evidence="8">
        <text>adenosine + H2O + H(+) = inosine + NH4(+)</text>
        <dbReference type="Rhea" id="RHEA:24408"/>
        <dbReference type="ChEBI" id="CHEBI:15377"/>
        <dbReference type="ChEBI" id="CHEBI:15378"/>
        <dbReference type="ChEBI" id="CHEBI:16335"/>
        <dbReference type="ChEBI" id="CHEBI:17596"/>
        <dbReference type="ChEBI" id="CHEBI:28938"/>
        <dbReference type="EC" id="3.5.4.4"/>
    </reaction>
    <physiologicalReaction direction="left-to-right" evidence="8">
        <dbReference type="Rhea" id="RHEA:24409"/>
    </physiologicalReaction>
</comment>
<evidence type="ECO:0000256" key="9">
    <source>
        <dbReference type="ARBA" id="ARBA00048968"/>
    </source>
</evidence>
<dbReference type="GO" id="GO:0017061">
    <property type="term" value="F:S-methyl-5-thioadenosine phosphorylase activity"/>
    <property type="evidence" value="ECO:0007669"/>
    <property type="project" value="UniProtKB-EC"/>
</dbReference>
<evidence type="ECO:0000256" key="6">
    <source>
        <dbReference type="ARBA" id="ARBA00022801"/>
    </source>
</evidence>
<dbReference type="OrthoDB" id="4279at2"/>
<dbReference type="GO" id="GO:0005507">
    <property type="term" value="F:copper ion binding"/>
    <property type="evidence" value="ECO:0007669"/>
    <property type="project" value="TreeGrafter"/>
</dbReference>
<dbReference type="InterPro" id="IPR003730">
    <property type="entry name" value="Cu_polyphenol_OxRdtase"/>
</dbReference>
<dbReference type="STRING" id="1120975.SAMN02746064_01585"/>
<evidence type="ECO:0000256" key="10">
    <source>
        <dbReference type="ARBA" id="ARBA00049893"/>
    </source>
</evidence>
<sequence>MEFKKNSDKGFIFYTIPSFEDTGLVKHCFTSRLNADYDGTLNAFDLNPKKINESEQVISNYKKLSSTLNIPFDSFTLSDQVHGDRVHIVTKADKGKGLSKKSYIKNADSLITNEKNIALTTFYADCVPIYILDPLNKAIGLAHAGWKGTVKKIGAKTLNKMTYQFGTNPADCLVAIGPSIGPCCFEVGFEVAEIFIKNFTDSLSHITKQENHKYLVDLWSINKKEFVKLGVPDKNISVSSLCTLCNKEVFFSYRGEHGDTGRMAAVLMLT</sequence>
<evidence type="ECO:0000256" key="1">
    <source>
        <dbReference type="ARBA" id="ARBA00000553"/>
    </source>
</evidence>
<evidence type="ECO:0000256" key="4">
    <source>
        <dbReference type="ARBA" id="ARBA00022679"/>
    </source>
</evidence>
<comment type="catalytic activity">
    <reaction evidence="10">
        <text>S-methyl-5'-thioadenosine + phosphate = 5-(methylsulfanyl)-alpha-D-ribose 1-phosphate + adenine</text>
        <dbReference type="Rhea" id="RHEA:11852"/>
        <dbReference type="ChEBI" id="CHEBI:16708"/>
        <dbReference type="ChEBI" id="CHEBI:17509"/>
        <dbReference type="ChEBI" id="CHEBI:43474"/>
        <dbReference type="ChEBI" id="CHEBI:58533"/>
        <dbReference type="EC" id="2.4.2.28"/>
    </reaction>
    <physiologicalReaction direction="left-to-right" evidence="10">
        <dbReference type="Rhea" id="RHEA:11853"/>
    </physiologicalReaction>
</comment>
<dbReference type="Proteomes" id="UP000184251">
    <property type="component" value="Unassembled WGS sequence"/>
</dbReference>
<dbReference type="AlphaFoldDB" id="A0A1M4XR12"/>
<evidence type="ECO:0000256" key="11">
    <source>
        <dbReference type="RuleBase" id="RU361274"/>
    </source>
</evidence>
<dbReference type="InterPro" id="IPR011324">
    <property type="entry name" value="Cytotoxic_necrot_fac-like_cat"/>
</dbReference>
<evidence type="ECO:0000256" key="5">
    <source>
        <dbReference type="ARBA" id="ARBA00022723"/>
    </source>
</evidence>
<evidence type="ECO:0000256" key="3">
    <source>
        <dbReference type="ARBA" id="ARBA00007353"/>
    </source>
</evidence>
<evidence type="ECO:0000313" key="13">
    <source>
        <dbReference type="Proteomes" id="UP000184251"/>
    </source>
</evidence>